<keyword evidence="4" id="KW-1185">Reference proteome</keyword>
<dbReference type="GO" id="GO:0005886">
    <property type="term" value="C:plasma membrane"/>
    <property type="evidence" value="ECO:0007669"/>
    <property type="project" value="UniProtKB-SubCell"/>
</dbReference>
<dbReference type="PANTHER" id="PTHR33269">
    <property type="entry name" value="NADH-UBIQUINONE OXIDOREDUCTASE CHAIN 6"/>
    <property type="match status" value="1"/>
</dbReference>
<dbReference type="PANTHER" id="PTHR33269:SF17">
    <property type="entry name" value="NADH-UBIQUINONE OXIDOREDUCTASE CHAIN 6"/>
    <property type="match status" value="1"/>
</dbReference>
<dbReference type="EMBL" id="OCNH01000004">
    <property type="protein sequence ID" value="SOD95034.1"/>
    <property type="molecule type" value="Genomic_DNA"/>
</dbReference>
<accession>A0A286GJ79</accession>
<dbReference type="AlphaFoldDB" id="A0A286GJ79"/>
<name>A0A286GJ79_9BACT</name>
<evidence type="ECO:0000313" key="3">
    <source>
        <dbReference type="EMBL" id="SOD95034.1"/>
    </source>
</evidence>
<proteinExistence type="inferred from homology"/>
<feature type="transmembrane region" description="Helical" evidence="2">
    <location>
        <begin position="151"/>
        <end position="174"/>
    </location>
</feature>
<keyword evidence="2" id="KW-0812">Transmembrane</keyword>
<feature type="transmembrane region" description="Helical" evidence="2">
    <location>
        <begin position="27"/>
        <end position="47"/>
    </location>
</feature>
<dbReference type="EC" id="7.1.1.-" evidence="2"/>
<keyword evidence="2" id="KW-1003">Cell membrane</keyword>
<keyword evidence="2" id="KW-0874">Quinone</keyword>
<organism evidence="3 4">
    <name type="scientific">Spirosoma fluviale</name>
    <dbReference type="NCBI Taxonomy" id="1597977"/>
    <lineage>
        <taxon>Bacteria</taxon>
        <taxon>Pseudomonadati</taxon>
        <taxon>Bacteroidota</taxon>
        <taxon>Cytophagia</taxon>
        <taxon>Cytophagales</taxon>
        <taxon>Cytophagaceae</taxon>
        <taxon>Spirosoma</taxon>
    </lineage>
</organism>
<sequence>MVQLAFYFFAALTLGGALAVLLTRNVLYAAFFLLLTLFGVAGLFVLASADFLAIAQIMIYVGGVLVLVIFGVMLTHKPERPADTNSQQPNRIISASRFAKGAGWIIPVLVVGALFVALQTLLARANFSLLDQPAGWQNTTPVIGKQLMTEYVVPFEIAGILLLASLVGATYLAASHTKPSRHATR</sequence>
<comment type="function">
    <text evidence="2">NDH-1 shuttles electrons from NADH, via FMN and iron-sulfur (Fe-S) centers, to quinones in the respiratory chain. Couples the redox reaction to proton translocation (for every two electrons transferred, four hydrogen ions are translocated across the cytoplasmic membrane), and thus conserves the redox energy in a proton gradient.</text>
</comment>
<keyword evidence="2" id="KW-0520">NAD</keyword>
<dbReference type="GO" id="GO:0008137">
    <property type="term" value="F:NADH dehydrogenase (ubiquinone) activity"/>
    <property type="evidence" value="ECO:0007669"/>
    <property type="project" value="UniProtKB-UniRule"/>
</dbReference>
<feature type="transmembrane region" description="Helical" evidence="2">
    <location>
        <begin position="53"/>
        <end position="74"/>
    </location>
</feature>
<feature type="transmembrane region" description="Helical" evidence="2">
    <location>
        <begin position="6"/>
        <end position="22"/>
    </location>
</feature>
<dbReference type="GO" id="GO:0048038">
    <property type="term" value="F:quinone binding"/>
    <property type="evidence" value="ECO:0007669"/>
    <property type="project" value="UniProtKB-UniRule"/>
</dbReference>
<keyword evidence="2" id="KW-0472">Membrane</keyword>
<dbReference type="InterPro" id="IPR042106">
    <property type="entry name" value="Nuo/plastoQ_OxRdtase_6_NuoJ"/>
</dbReference>
<reference evidence="4" key="1">
    <citation type="submission" date="2017-09" db="EMBL/GenBank/DDBJ databases">
        <authorList>
            <person name="Varghese N."/>
            <person name="Submissions S."/>
        </authorList>
    </citation>
    <scope>NUCLEOTIDE SEQUENCE [LARGE SCALE GENOMIC DNA]</scope>
    <source>
        <strain evidence="4">DSM 29961</strain>
    </source>
</reference>
<dbReference type="Gene3D" id="1.20.120.1200">
    <property type="entry name" value="NADH-ubiquinone/plastoquinone oxidoreductase chain 6, subunit NuoJ"/>
    <property type="match status" value="1"/>
</dbReference>
<feature type="transmembrane region" description="Helical" evidence="2">
    <location>
        <begin position="101"/>
        <end position="122"/>
    </location>
</feature>
<comment type="catalytic activity">
    <reaction evidence="2">
        <text>a quinone + NADH + 5 H(+)(in) = a quinol + NAD(+) + 4 H(+)(out)</text>
        <dbReference type="Rhea" id="RHEA:57888"/>
        <dbReference type="ChEBI" id="CHEBI:15378"/>
        <dbReference type="ChEBI" id="CHEBI:24646"/>
        <dbReference type="ChEBI" id="CHEBI:57540"/>
        <dbReference type="ChEBI" id="CHEBI:57945"/>
        <dbReference type="ChEBI" id="CHEBI:132124"/>
    </reaction>
</comment>
<keyword evidence="2" id="KW-1133">Transmembrane helix</keyword>
<protein>
    <recommendedName>
        <fullName evidence="2">NADH-quinone oxidoreductase subunit J</fullName>
        <ecNumber evidence="2">7.1.1.-</ecNumber>
    </recommendedName>
</protein>
<dbReference type="OrthoDB" id="958920at2"/>
<evidence type="ECO:0000313" key="4">
    <source>
        <dbReference type="Proteomes" id="UP000219452"/>
    </source>
</evidence>
<evidence type="ECO:0000256" key="1">
    <source>
        <dbReference type="ARBA" id="ARBA00005698"/>
    </source>
</evidence>
<gene>
    <name evidence="3" type="ORF">SAMN06269250_4721</name>
</gene>
<evidence type="ECO:0000256" key="2">
    <source>
        <dbReference type="RuleBase" id="RU004429"/>
    </source>
</evidence>
<comment type="subcellular location">
    <subcellularLocation>
        <location evidence="2">Cell membrane</location>
        <topology evidence="2">Multi-pass membrane protein</topology>
    </subcellularLocation>
</comment>
<dbReference type="InterPro" id="IPR001457">
    <property type="entry name" value="NADH_UbQ/plastoQ_OxRdtase_su6"/>
</dbReference>
<dbReference type="Pfam" id="PF00499">
    <property type="entry name" value="Oxidored_q3"/>
    <property type="match status" value="1"/>
</dbReference>
<dbReference type="RefSeq" id="WP_097128972.1">
    <property type="nucleotide sequence ID" value="NZ_OCNH01000004.1"/>
</dbReference>
<comment type="similarity">
    <text evidence="1 2">Belongs to the complex I subunit 6 family.</text>
</comment>
<dbReference type="Proteomes" id="UP000219452">
    <property type="component" value="Unassembled WGS sequence"/>
</dbReference>